<dbReference type="EMBL" id="LAZR01003844">
    <property type="protein sequence ID" value="KKN14174.1"/>
    <property type="molecule type" value="Genomic_DNA"/>
</dbReference>
<reference evidence="1" key="1">
    <citation type="journal article" date="2015" name="Nature">
        <title>Complex archaea that bridge the gap between prokaryotes and eukaryotes.</title>
        <authorList>
            <person name="Spang A."/>
            <person name="Saw J.H."/>
            <person name="Jorgensen S.L."/>
            <person name="Zaremba-Niedzwiedzka K."/>
            <person name="Martijn J."/>
            <person name="Lind A.E."/>
            <person name="van Eijk R."/>
            <person name="Schleper C."/>
            <person name="Guy L."/>
            <person name="Ettema T.J."/>
        </authorList>
    </citation>
    <scope>NUCLEOTIDE SEQUENCE</scope>
</reference>
<gene>
    <name evidence="1" type="ORF">LCGC14_0998830</name>
</gene>
<proteinExistence type="predicted"/>
<evidence type="ECO:0000313" key="1">
    <source>
        <dbReference type="EMBL" id="KKN14174.1"/>
    </source>
</evidence>
<organism evidence="1">
    <name type="scientific">marine sediment metagenome</name>
    <dbReference type="NCBI Taxonomy" id="412755"/>
    <lineage>
        <taxon>unclassified sequences</taxon>
        <taxon>metagenomes</taxon>
        <taxon>ecological metagenomes</taxon>
    </lineage>
</organism>
<comment type="caution">
    <text evidence="1">The sequence shown here is derived from an EMBL/GenBank/DDBJ whole genome shotgun (WGS) entry which is preliminary data.</text>
</comment>
<accession>A0A0F9N8C6</accession>
<sequence length="532" mass="59502">MTTVTAYESFANRDGLVGIRNSAGKWRKSADAGGLLHYLRYSASESIRVVWDLDGFIAPVLRHLPEDVLERLSRFDQDLTFQDHELYYLGGRMFRVGKARFYGIRDFWGGVTDERPSLEEVHQRAVELLDTLDKIGLPNPRKLTSAIAVFEDSEWGKAVYESLPKGFDLPEYCLEMLEYAGEADGKDWVSNHRIGHFAEGEIWDYDIASSYPSIAARLPDLRDLRYWKSTKLGDREACAVLGMVCGSFTLDPDAEFAHCSPIIGMVGELPGNPLGKLPVDDYAIAEVRFVLDNGLGTFKMRDGWFAETAVDEVRYPLREIMTTLYQGREGSPLARSVTKAIANSLIGKMVETRVGRDGMVYGPLRNDLYHATITSQARIDVAQFLIDHQVTADELCCIQTDGVKLTRDIPLSGNGMGTWVNKGSSATVLLSPYKVYAADARPYRLTYADLTALIDAKPTQQRYAKTVTHRVTLVQAIRNYDDITRVGELLETPTSVDLIDLETEQNRVYPDLPRTGRGLLSGCYRGTAHVLE</sequence>
<name>A0A0F9N8C6_9ZZZZ</name>
<protein>
    <submittedName>
        <fullName evidence="1">Uncharacterized protein</fullName>
    </submittedName>
</protein>
<dbReference type="AlphaFoldDB" id="A0A0F9N8C6"/>